<dbReference type="Proteomes" id="UP000268857">
    <property type="component" value="Unassembled WGS sequence"/>
</dbReference>
<dbReference type="EC" id="2.7.13.3" evidence="2"/>
<keyword evidence="8" id="KW-1133">Transmembrane helix</keyword>
<name>A0A433NDQ7_CHLFR</name>
<dbReference type="CDD" id="cd00082">
    <property type="entry name" value="HisKA"/>
    <property type="match status" value="1"/>
</dbReference>
<dbReference type="CDD" id="cd00075">
    <property type="entry name" value="HATPase"/>
    <property type="match status" value="1"/>
</dbReference>
<dbReference type="PRINTS" id="PR00344">
    <property type="entry name" value="BCTRLSENSOR"/>
</dbReference>
<accession>A0A433NDQ7</accession>
<dbReference type="SMART" id="SM00387">
    <property type="entry name" value="HATPase_c"/>
    <property type="match status" value="1"/>
</dbReference>
<dbReference type="OrthoDB" id="417111at2"/>
<dbReference type="InterPro" id="IPR050736">
    <property type="entry name" value="Sensor_HK_Regulatory"/>
</dbReference>
<dbReference type="InterPro" id="IPR004358">
    <property type="entry name" value="Sig_transdc_His_kin-like_C"/>
</dbReference>
<dbReference type="PROSITE" id="PS50109">
    <property type="entry name" value="HIS_KIN"/>
    <property type="match status" value="1"/>
</dbReference>
<dbReference type="Pfam" id="PF02518">
    <property type="entry name" value="HATPase_c"/>
    <property type="match status" value="1"/>
</dbReference>
<dbReference type="FunFam" id="3.30.565.10:FF:000006">
    <property type="entry name" value="Sensor histidine kinase WalK"/>
    <property type="match status" value="1"/>
</dbReference>
<dbReference type="Gene3D" id="1.10.287.130">
    <property type="match status" value="1"/>
</dbReference>
<dbReference type="PANTHER" id="PTHR43711">
    <property type="entry name" value="TWO-COMPONENT HISTIDINE KINASE"/>
    <property type="match status" value="1"/>
</dbReference>
<evidence type="ECO:0000259" key="9">
    <source>
        <dbReference type="PROSITE" id="PS50109"/>
    </source>
</evidence>
<evidence type="ECO:0000256" key="4">
    <source>
        <dbReference type="ARBA" id="ARBA00022679"/>
    </source>
</evidence>
<dbReference type="PANTHER" id="PTHR43711:SF1">
    <property type="entry name" value="HISTIDINE KINASE 1"/>
    <property type="match status" value="1"/>
</dbReference>
<dbReference type="InterPro" id="IPR003594">
    <property type="entry name" value="HATPase_dom"/>
</dbReference>
<gene>
    <name evidence="10" type="ORF">PCC6912_30630</name>
</gene>
<keyword evidence="4" id="KW-0808">Transferase</keyword>
<keyword evidence="8" id="KW-0812">Transmembrane</keyword>
<evidence type="ECO:0000256" key="8">
    <source>
        <dbReference type="SAM" id="Phobius"/>
    </source>
</evidence>
<proteinExistence type="predicted"/>
<evidence type="ECO:0000256" key="5">
    <source>
        <dbReference type="ARBA" id="ARBA00022777"/>
    </source>
</evidence>
<evidence type="ECO:0000256" key="3">
    <source>
        <dbReference type="ARBA" id="ARBA00022553"/>
    </source>
</evidence>
<dbReference type="InterPro" id="IPR003661">
    <property type="entry name" value="HisK_dim/P_dom"/>
</dbReference>
<dbReference type="InterPro" id="IPR005467">
    <property type="entry name" value="His_kinase_dom"/>
</dbReference>
<dbReference type="RefSeq" id="WP_016873871.1">
    <property type="nucleotide sequence ID" value="NZ_AJLN01000050.1"/>
</dbReference>
<evidence type="ECO:0000313" key="10">
    <source>
        <dbReference type="EMBL" id="RUR80203.1"/>
    </source>
</evidence>
<comment type="catalytic activity">
    <reaction evidence="1">
        <text>ATP + protein L-histidine = ADP + protein N-phospho-L-histidine.</text>
        <dbReference type="EC" id="2.7.13.3"/>
    </reaction>
</comment>
<keyword evidence="6" id="KW-0902">Two-component regulatory system</keyword>
<keyword evidence="3" id="KW-0597">Phosphoprotein</keyword>
<keyword evidence="5 10" id="KW-0418">Kinase</keyword>
<dbReference type="InterPro" id="IPR036097">
    <property type="entry name" value="HisK_dim/P_sf"/>
</dbReference>
<organism evidence="10 11">
    <name type="scientific">Chlorogloeopsis fritschii PCC 6912</name>
    <dbReference type="NCBI Taxonomy" id="211165"/>
    <lineage>
        <taxon>Bacteria</taxon>
        <taxon>Bacillati</taxon>
        <taxon>Cyanobacteriota</taxon>
        <taxon>Cyanophyceae</taxon>
        <taxon>Nostocales</taxon>
        <taxon>Chlorogloeopsidaceae</taxon>
        <taxon>Chlorogloeopsis</taxon>
    </lineage>
</organism>
<feature type="domain" description="Histidine kinase" evidence="9">
    <location>
        <begin position="205"/>
        <end position="423"/>
    </location>
</feature>
<feature type="transmembrane region" description="Helical" evidence="8">
    <location>
        <begin position="160"/>
        <end position="184"/>
    </location>
</feature>
<dbReference type="AlphaFoldDB" id="A0A433NDQ7"/>
<evidence type="ECO:0000313" key="11">
    <source>
        <dbReference type="Proteomes" id="UP000268857"/>
    </source>
</evidence>
<protein>
    <recommendedName>
        <fullName evidence="2">histidine kinase</fullName>
        <ecNumber evidence="2">2.7.13.3</ecNumber>
    </recommendedName>
</protein>
<keyword evidence="11" id="KW-1185">Reference proteome</keyword>
<keyword evidence="8" id="KW-0472">Membrane</keyword>
<dbReference type="Gene3D" id="3.30.565.10">
    <property type="entry name" value="Histidine kinase-like ATPase, C-terminal domain"/>
    <property type="match status" value="1"/>
</dbReference>
<dbReference type="SUPFAM" id="SSF55874">
    <property type="entry name" value="ATPase domain of HSP90 chaperone/DNA topoisomerase II/histidine kinase"/>
    <property type="match status" value="1"/>
</dbReference>
<dbReference type="EMBL" id="RSCJ01000011">
    <property type="protein sequence ID" value="RUR80203.1"/>
    <property type="molecule type" value="Genomic_DNA"/>
</dbReference>
<evidence type="ECO:0000256" key="7">
    <source>
        <dbReference type="ARBA" id="ARBA00055745"/>
    </source>
</evidence>
<evidence type="ECO:0000256" key="2">
    <source>
        <dbReference type="ARBA" id="ARBA00012438"/>
    </source>
</evidence>
<dbReference type="SMART" id="SM00388">
    <property type="entry name" value="HisKA"/>
    <property type="match status" value="1"/>
</dbReference>
<evidence type="ECO:0000256" key="1">
    <source>
        <dbReference type="ARBA" id="ARBA00000085"/>
    </source>
</evidence>
<dbReference type="SUPFAM" id="SSF47384">
    <property type="entry name" value="Homodimeric domain of signal transducing histidine kinase"/>
    <property type="match status" value="1"/>
</dbReference>
<comment type="caution">
    <text evidence="10">The sequence shown here is derived from an EMBL/GenBank/DDBJ whole genome shotgun (WGS) entry which is preliminary data.</text>
</comment>
<dbReference type="GO" id="GO:0000155">
    <property type="term" value="F:phosphorelay sensor kinase activity"/>
    <property type="evidence" value="ECO:0007669"/>
    <property type="project" value="InterPro"/>
</dbReference>
<sequence>MFNRSRRNLASWFTLAMGSILIVFAAVVYYLEVIDQLEELDRLLYKKTSVMAANVKSELYKGEQQVDLEHVPLLGSKVQPLPDSQLMYARWYDAQKQLVQFFGVTPSDDRLLVPGGFDTIKTNNQRIWLRQVTLPVYQDNLLIGYLQVAMPMDSTENALASFRLILAISVPITLSVIAVTGWWLGGMAMQPIRHSYDHLQRFTADASHELRSPLSAIISNSQYGLLSKSSDPEAQRQRFQKIFDIAKSMSSLVNNLLFLARYQGRLPTESLQEVDLTSLLKQVIDEYVTQTEAQHINLIFKLPANSVNVLGDKLLLHQAVVNILSNACKYTPNSGQVQLQLYTQSRWAVIQVTDNGIGIPETDLPYIFERFYRVDKKRSRKTGGFGLGLAITQQIIQSHGGEIRVKSAVGQGSTFQIFLPLTSKGLGIGC</sequence>
<dbReference type="InterPro" id="IPR036890">
    <property type="entry name" value="HATPase_C_sf"/>
</dbReference>
<dbReference type="Pfam" id="PF00512">
    <property type="entry name" value="HisKA"/>
    <property type="match status" value="1"/>
</dbReference>
<dbReference type="STRING" id="211165.GCA_000317285_01383"/>
<feature type="transmembrane region" description="Helical" evidence="8">
    <location>
        <begin position="12"/>
        <end position="31"/>
    </location>
</feature>
<reference evidence="10 11" key="1">
    <citation type="journal article" date="2019" name="Genome Biol. Evol.">
        <title>Day and night: Metabolic profiles and evolutionary relationships of six axenic non-marine cyanobacteria.</title>
        <authorList>
            <person name="Will S.E."/>
            <person name="Henke P."/>
            <person name="Boedeker C."/>
            <person name="Huang S."/>
            <person name="Brinkmann H."/>
            <person name="Rohde M."/>
            <person name="Jarek M."/>
            <person name="Friedl T."/>
            <person name="Seufert S."/>
            <person name="Schumacher M."/>
            <person name="Overmann J."/>
            <person name="Neumann-Schaal M."/>
            <person name="Petersen J."/>
        </authorList>
    </citation>
    <scope>NUCLEOTIDE SEQUENCE [LARGE SCALE GENOMIC DNA]</scope>
    <source>
        <strain evidence="10 11">PCC 6912</strain>
    </source>
</reference>
<evidence type="ECO:0000256" key="6">
    <source>
        <dbReference type="ARBA" id="ARBA00023012"/>
    </source>
</evidence>
<comment type="function">
    <text evidence="7">Photoreceptor which exists in two forms that are reversibly interconvertible by light: the R form that absorbs maximally in the red region of the spectrum and the FR form that absorbs maximally in the far-red region.</text>
</comment>